<keyword evidence="5" id="KW-0004">4Fe-4S</keyword>
<evidence type="ECO:0000256" key="2">
    <source>
        <dbReference type="ARBA" id="ARBA00006521"/>
    </source>
</evidence>
<evidence type="ECO:0000313" key="13">
    <source>
        <dbReference type="EMBL" id="KKM96217.1"/>
    </source>
</evidence>
<dbReference type="PANTHER" id="PTHR33693:SF1">
    <property type="entry name" value="TYPE-4 URACIL-DNA GLYCOSYLASE"/>
    <property type="match status" value="1"/>
</dbReference>
<dbReference type="CDD" id="cd10030">
    <property type="entry name" value="UDG-F4_TTUDGA_SPO1dp_like"/>
    <property type="match status" value="1"/>
</dbReference>
<sequence>MREKGREGLYQDYLEIIHLFRSYLKRKIKIEKNQGYEKQGSSTGEENSQVLLGNLCHSIQNCQKCSLHKLRNNLVFGAGNPDAELMLIGEAPGREEDLQGKPFVGAAGRLLIEALGRVGLSRADVYIANILKCRPPGNRNPQPEEIKVCFPYLERQIEIIKPKLVCTMGNFASQLLLNTSQGITRIRGKIQWYKENTSVIPIFHPAACIYKPGWERDFLEDLKMVRDELKKRNNSRNNLVA</sequence>
<evidence type="ECO:0000256" key="8">
    <source>
        <dbReference type="ARBA" id="ARBA00022801"/>
    </source>
</evidence>
<gene>
    <name evidence="13" type="ORF">LCGC14_1180350</name>
</gene>
<dbReference type="InterPro" id="IPR005122">
    <property type="entry name" value="Uracil-DNA_glycosylase-like"/>
</dbReference>
<protein>
    <recommendedName>
        <fullName evidence="4">Type-4 uracil-DNA glycosylase</fullName>
        <ecNumber evidence="3">3.2.2.27</ecNumber>
    </recommendedName>
</protein>
<dbReference type="InterPro" id="IPR036895">
    <property type="entry name" value="Uracil-DNA_glycosylase-like_sf"/>
</dbReference>
<feature type="domain" description="Uracil-DNA glycosylase-like" evidence="12">
    <location>
        <begin position="76"/>
        <end position="223"/>
    </location>
</feature>
<evidence type="ECO:0000256" key="9">
    <source>
        <dbReference type="ARBA" id="ARBA00023004"/>
    </source>
</evidence>
<dbReference type="NCBIfam" id="TIGR00758">
    <property type="entry name" value="UDG_fam4"/>
    <property type="match status" value="1"/>
</dbReference>
<comment type="caution">
    <text evidence="13">The sequence shown here is derived from an EMBL/GenBank/DDBJ whole genome shotgun (WGS) entry which is preliminary data.</text>
</comment>
<dbReference type="SMART" id="SM00987">
    <property type="entry name" value="UreE_C"/>
    <property type="match status" value="1"/>
</dbReference>
<proteinExistence type="inferred from homology"/>
<name>A0A0F9PST5_9ZZZZ</name>
<reference evidence="13" key="1">
    <citation type="journal article" date="2015" name="Nature">
        <title>Complex archaea that bridge the gap between prokaryotes and eukaryotes.</title>
        <authorList>
            <person name="Spang A."/>
            <person name="Saw J.H."/>
            <person name="Jorgensen S.L."/>
            <person name="Zaremba-Niedzwiedzka K."/>
            <person name="Martijn J."/>
            <person name="Lind A.E."/>
            <person name="van Eijk R."/>
            <person name="Schleper C."/>
            <person name="Guy L."/>
            <person name="Ettema T.J."/>
        </authorList>
    </citation>
    <scope>NUCLEOTIDE SEQUENCE</scope>
</reference>
<dbReference type="EC" id="3.2.2.27" evidence="3"/>
<evidence type="ECO:0000256" key="3">
    <source>
        <dbReference type="ARBA" id="ARBA00012030"/>
    </source>
</evidence>
<dbReference type="PANTHER" id="PTHR33693">
    <property type="entry name" value="TYPE-5 URACIL-DNA GLYCOSYLASE"/>
    <property type="match status" value="1"/>
</dbReference>
<keyword evidence="10" id="KW-0411">Iron-sulfur</keyword>
<evidence type="ECO:0000256" key="7">
    <source>
        <dbReference type="ARBA" id="ARBA00022763"/>
    </source>
</evidence>
<evidence type="ECO:0000256" key="10">
    <source>
        <dbReference type="ARBA" id="ARBA00023014"/>
    </source>
</evidence>
<evidence type="ECO:0000259" key="12">
    <source>
        <dbReference type="SMART" id="SM00986"/>
    </source>
</evidence>
<evidence type="ECO:0000256" key="4">
    <source>
        <dbReference type="ARBA" id="ARBA00019403"/>
    </source>
</evidence>
<evidence type="ECO:0000256" key="6">
    <source>
        <dbReference type="ARBA" id="ARBA00022723"/>
    </source>
</evidence>
<keyword evidence="9" id="KW-0408">Iron</keyword>
<keyword evidence="8" id="KW-0378">Hydrolase</keyword>
<dbReference type="Pfam" id="PF03167">
    <property type="entry name" value="UDG"/>
    <property type="match status" value="1"/>
</dbReference>
<keyword evidence="7" id="KW-0227">DNA damage</keyword>
<dbReference type="InterPro" id="IPR005273">
    <property type="entry name" value="Ura-DNA_glyco_family4"/>
</dbReference>
<dbReference type="Gene3D" id="3.40.470.10">
    <property type="entry name" value="Uracil-DNA glycosylase-like domain"/>
    <property type="match status" value="1"/>
</dbReference>
<dbReference type="GO" id="GO:0051539">
    <property type="term" value="F:4 iron, 4 sulfur cluster binding"/>
    <property type="evidence" value="ECO:0007669"/>
    <property type="project" value="UniProtKB-KW"/>
</dbReference>
<dbReference type="AlphaFoldDB" id="A0A0F9PST5"/>
<comment type="catalytic activity">
    <reaction evidence="1">
        <text>Hydrolyzes single-stranded DNA or mismatched double-stranded DNA and polynucleotides, releasing free uracil.</text>
        <dbReference type="EC" id="3.2.2.27"/>
    </reaction>
</comment>
<dbReference type="SMART" id="SM00986">
    <property type="entry name" value="UDG"/>
    <property type="match status" value="1"/>
</dbReference>
<evidence type="ECO:0000256" key="5">
    <source>
        <dbReference type="ARBA" id="ARBA00022485"/>
    </source>
</evidence>
<comment type="similarity">
    <text evidence="2">Belongs to the uracil-DNA glycosylase (UDG) superfamily. Type 4 (UDGa) family.</text>
</comment>
<dbReference type="InterPro" id="IPR051536">
    <property type="entry name" value="UDG_Type-4/5"/>
</dbReference>
<dbReference type="GO" id="GO:0004844">
    <property type="term" value="F:uracil DNA N-glycosylase activity"/>
    <property type="evidence" value="ECO:0007669"/>
    <property type="project" value="UniProtKB-EC"/>
</dbReference>
<dbReference type="EMBL" id="LAZR01005909">
    <property type="protein sequence ID" value="KKM96217.1"/>
    <property type="molecule type" value="Genomic_DNA"/>
</dbReference>
<organism evidence="13">
    <name type="scientific">marine sediment metagenome</name>
    <dbReference type="NCBI Taxonomy" id="412755"/>
    <lineage>
        <taxon>unclassified sequences</taxon>
        <taxon>metagenomes</taxon>
        <taxon>ecological metagenomes</taxon>
    </lineage>
</organism>
<keyword evidence="6" id="KW-0479">Metal-binding</keyword>
<evidence type="ECO:0000256" key="11">
    <source>
        <dbReference type="ARBA" id="ARBA00023204"/>
    </source>
</evidence>
<dbReference type="GO" id="GO:0006281">
    <property type="term" value="P:DNA repair"/>
    <property type="evidence" value="ECO:0007669"/>
    <property type="project" value="UniProtKB-KW"/>
</dbReference>
<dbReference type="SUPFAM" id="SSF52141">
    <property type="entry name" value="Uracil-DNA glycosylase-like"/>
    <property type="match status" value="1"/>
</dbReference>
<accession>A0A0F9PST5</accession>
<keyword evidence="11" id="KW-0234">DNA repair</keyword>
<evidence type="ECO:0000256" key="1">
    <source>
        <dbReference type="ARBA" id="ARBA00001400"/>
    </source>
</evidence>
<dbReference type="GO" id="GO:0046872">
    <property type="term" value="F:metal ion binding"/>
    <property type="evidence" value="ECO:0007669"/>
    <property type="project" value="UniProtKB-KW"/>
</dbReference>